<dbReference type="GO" id="GO:0030007">
    <property type="term" value="P:intracellular potassium ion homeostasis"/>
    <property type="evidence" value="ECO:0007669"/>
    <property type="project" value="UniProtKB-UniRule"/>
</dbReference>
<feature type="transmembrane region" description="Helical" evidence="10">
    <location>
        <begin position="613"/>
        <end position="630"/>
    </location>
</feature>
<dbReference type="OrthoDB" id="9999863at2759"/>
<feature type="transmembrane region" description="Helical" evidence="10">
    <location>
        <begin position="88"/>
        <end position="113"/>
    </location>
</feature>
<feature type="region of interest" description="Disordered" evidence="11">
    <location>
        <begin position="828"/>
        <end position="887"/>
    </location>
</feature>
<evidence type="ECO:0000256" key="6">
    <source>
        <dbReference type="ARBA" id="ARBA00022958"/>
    </source>
</evidence>
<protein>
    <recommendedName>
        <fullName evidence="10">Potassium transport protein</fullName>
    </recommendedName>
</protein>
<proteinExistence type="inferred from homology"/>
<feature type="compositionally biased region" description="Basic and acidic residues" evidence="11">
    <location>
        <begin position="248"/>
        <end position="274"/>
    </location>
</feature>
<evidence type="ECO:0000256" key="8">
    <source>
        <dbReference type="ARBA" id="ARBA00023065"/>
    </source>
</evidence>
<evidence type="ECO:0000256" key="3">
    <source>
        <dbReference type="ARBA" id="ARBA00022448"/>
    </source>
</evidence>
<evidence type="ECO:0000256" key="4">
    <source>
        <dbReference type="ARBA" id="ARBA00022538"/>
    </source>
</evidence>
<dbReference type="InterPro" id="IPR004773">
    <property type="entry name" value="K/Na_transp_Trk1/HKT1"/>
</dbReference>
<reference evidence="12" key="1">
    <citation type="submission" date="2022-10" db="EMBL/GenBank/DDBJ databases">
        <title>Tapping the CABI collections for fungal endophytes: first genome assemblies for Collariella, Neodidymelliopsis, Ascochyta clinopodiicola, Didymella pomorum, Didymosphaeria variabile, Neocosmospora piperis and Neocucurbitaria cava.</title>
        <authorList>
            <person name="Hill R."/>
        </authorList>
    </citation>
    <scope>NUCLEOTIDE SEQUENCE</scope>
    <source>
        <strain evidence="12">IMI 355082</strain>
    </source>
</reference>
<evidence type="ECO:0000256" key="10">
    <source>
        <dbReference type="PIRNR" id="PIRNR002450"/>
    </source>
</evidence>
<keyword evidence="7 10" id="KW-1133">Transmembrane helix</keyword>
<dbReference type="PIRSF" id="PIRSF002450">
    <property type="entry name" value="K+_transpter_TRK"/>
    <property type="match status" value="1"/>
</dbReference>
<keyword evidence="13" id="KW-1185">Reference proteome</keyword>
<feature type="compositionally biased region" description="Polar residues" evidence="11">
    <location>
        <begin position="182"/>
        <end position="207"/>
    </location>
</feature>
<dbReference type="AlphaFoldDB" id="A0A9W9CX23"/>
<dbReference type="Pfam" id="PF02386">
    <property type="entry name" value="TrkH"/>
    <property type="match status" value="1"/>
</dbReference>
<feature type="transmembrane region" description="Helical" evidence="10">
    <location>
        <begin position="27"/>
        <end position="50"/>
    </location>
</feature>
<dbReference type="Proteomes" id="UP001140453">
    <property type="component" value="Unassembled WGS sequence"/>
</dbReference>
<comment type="caution">
    <text evidence="12">The sequence shown here is derived from an EMBL/GenBank/DDBJ whole genome shotgun (WGS) entry which is preliminary data.</text>
</comment>
<dbReference type="InterPro" id="IPR003445">
    <property type="entry name" value="Cat_transpt"/>
</dbReference>
<comment type="similarity">
    <text evidence="2 10">Belongs to the TrkH potassium transport family.</text>
</comment>
<evidence type="ECO:0000313" key="13">
    <source>
        <dbReference type="Proteomes" id="UP001140453"/>
    </source>
</evidence>
<keyword evidence="4 10" id="KW-0633">Potassium transport</keyword>
<evidence type="ECO:0000256" key="9">
    <source>
        <dbReference type="ARBA" id="ARBA00023136"/>
    </source>
</evidence>
<keyword evidence="5 10" id="KW-0812">Transmembrane</keyword>
<keyword evidence="6 10" id="KW-0630">Potassium</keyword>
<dbReference type="EMBL" id="JAPEVB010000003">
    <property type="protein sequence ID" value="KAJ4392192.1"/>
    <property type="molecule type" value="Genomic_DNA"/>
</dbReference>
<comment type="subcellular location">
    <subcellularLocation>
        <location evidence="1">Membrane</location>
        <topology evidence="1">Multi-pass membrane protein</topology>
    </subcellularLocation>
</comment>
<dbReference type="GO" id="GO:0005886">
    <property type="term" value="C:plasma membrane"/>
    <property type="evidence" value="ECO:0007669"/>
    <property type="project" value="InterPro"/>
</dbReference>
<dbReference type="GO" id="GO:0140107">
    <property type="term" value="F:high-affinity potassium ion transmembrane transporter activity"/>
    <property type="evidence" value="ECO:0007669"/>
    <property type="project" value="TreeGrafter"/>
</dbReference>
<evidence type="ECO:0000256" key="7">
    <source>
        <dbReference type="ARBA" id="ARBA00022989"/>
    </source>
</evidence>
<feature type="transmembrane region" description="Helical" evidence="10">
    <location>
        <begin position="672"/>
        <end position="689"/>
    </location>
</feature>
<evidence type="ECO:0000256" key="1">
    <source>
        <dbReference type="ARBA" id="ARBA00004141"/>
    </source>
</evidence>
<feature type="transmembrane region" description="Helical" evidence="10">
    <location>
        <begin position="701"/>
        <end position="721"/>
    </location>
</feature>
<name>A0A9W9CX23_9PEZI</name>
<dbReference type="PANTHER" id="PTHR31064:SF30">
    <property type="entry name" value="HIGH-AFFINITY POTASSIUM TRANSPORT PROTEIN-RELATED"/>
    <property type="match status" value="1"/>
</dbReference>
<evidence type="ECO:0000256" key="5">
    <source>
        <dbReference type="ARBA" id="ARBA00022692"/>
    </source>
</evidence>
<keyword evidence="9 10" id="KW-0472">Membrane</keyword>
<feature type="transmembrane region" description="Helical" evidence="10">
    <location>
        <begin position="484"/>
        <end position="517"/>
    </location>
</feature>
<feature type="region of interest" description="Disordered" evidence="11">
    <location>
        <begin position="165"/>
        <end position="222"/>
    </location>
</feature>
<feature type="compositionally biased region" description="Basic and acidic residues" evidence="11">
    <location>
        <begin position="291"/>
        <end position="320"/>
    </location>
</feature>
<dbReference type="InterPro" id="IPR015958">
    <property type="entry name" value="Trk1_fungi"/>
</dbReference>
<feature type="region of interest" description="Disordered" evidence="11">
    <location>
        <begin position="246"/>
        <end position="320"/>
    </location>
</feature>
<feature type="transmembrane region" description="Helical" evidence="10">
    <location>
        <begin position="417"/>
        <end position="439"/>
    </location>
</feature>
<accession>A0A9W9CX23</accession>
<dbReference type="InterPro" id="IPR051143">
    <property type="entry name" value="TrkH_K-transport"/>
</dbReference>
<sequence length="887" mass="98816">MVSAVYSIFWDQLKALKPSFVSKKPHFNFITVHYFWVVGMSILLSILLFATADGELAYVDALFFAAGANTQAGLNPVDVNLLNTFQQVAIMIFSMMSNPMAINSFVVFLRLFWFEKKFQDLVRSARSRRGTITKTKSKARTEADDVEKGVNGRDIRVMHGGVPKRMTNDGFVIDEPNGKMAGSSTDGEGSSPTRTPSGQTAEQNATEQRGPGITFAGVVKRSDGMDDTALRMAPRSDEEHIAILQRQRNNENDEVLHIPGPRDVELGERPRKVEGGASDEPEPLSPGLRRTNSDTDRQPPERTKITIQEPDKRPTRKEEFSEDARAFINVFTPFKIRRPRGLNGNSDPLHHGSNMTRRNTFDTIRRALTKDKPEDEAPYLSFQPTLGRNSQFMGDLTDEEREELGGIEYRSLKTLSLILTFYFWGFWLLGVLLMVPWIYRTSFGAVVDNAGQNRGWWGVFTSSSAFTDLGFTLTPDSMNSFNSAVYPLLIMSFFIVIGNTGFPVMLRFVIWVTSCIVPRGCGLWEELRFLLDHPRRCFTLLFPAAATWWLFWLLVMLNGLDLIFFIVLDLGSGVVADLSPGLKILDGVFQAFSTRTAGFSCVNLSLLHPGVQTSYMIMMYISIFPIAISVRRTNVYEEKSLGIYHGGEDGGEHDEEPAGSLSYVGAHLRRQLSFDLWYIFIGFFILSISEGTRIQNNDFSMFSVLFEIVSAYGTVGLSLGYTGINASLSSQFSVVGKLVIIAMQIRGRHRGLPYGLDRAVLLPSESRFRQEAEDPSGLPRARTLPRRNSGISVATGSVHRGRSRSIGDGSGINRVNRVNSNVIARILHPGPAVPPPSRRMMSDSDVHDGFGGFDDPGFATSRSIPARSETYSVGRRSVNHTVGREEE</sequence>
<keyword evidence="3 10" id="KW-0813">Transport</keyword>
<evidence type="ECO:0000256" key="2">
    <source>
        <dbReference type="ARBA" id="ARBA00009137"/>
    </source>
</evidence>
<keyword evidence="8 10" id="KW-0406">Ion transport</keyword>
<dbReference type="GO" id="GO:1990573">
    <property type="term" value="P:potassium ion import across plasma membrane"/>
    <property type="evidence" value="ECO:0007669"/>
    <property type="project" value="TreeGrafter"/>
</dbReference>
<dbReference type="PANTHER" id="PTHR31064">
    <property type="entry name" value="POTASSIUM TRANSPORT PROTEIN DDB_G0292412-RELATED"/>
    <property type="match status" value="1"/>
</dbReference>
<evidence type="ECO:0000256" key="11">
    <source>
        <dbReference type="SAM" id="MobiDB-lite"/>
    </source>
</evidence>
<gene>
    <name evidence="12" type="primary">TRK1</name>
    <name evidence="12" type="ORF">N0V93_005817</name>
</gene>
<evidence type="ECO:0000313" key="12">
    <source>
        <dbReference type="EMBL" id="KAJ4392192.1"/>
    </source>
</evidence>
<feature type="transmembrane region" description="Helical" evidence="10">
    <location>
        <begin position="538"/>
        <end position="568"/>
    </location>
</feature>
<organism evidence="12 13">
    <name type="scientific">Gnomoniopsis smithogilvyi</name>
    <dbReference type="NCBI Taxonomy" id="1191159"/>
    <lineage>
        <taxon>Eukaryota</taxon>
        <taxon>Fungi</taxon>
        <taxon>Dikarya</taxon>
        <taxon>Ascomycota</taxon>
        <taxon>Pezizomycotina</taxon>
        <taxon>Sordariomycetes</taxon>
        <taxon>Sordariomycetidae</taxon>
        <taxon>Diaporthales</taxon>
        <taxon>Gnomoniaceae</taxon>
        <taxon>Gnomoniopsis</taxon>
    </lineage>
</organism>
<dbReference type="NCBIfam" id="TIGR00934">
    <property type="entry name" value="2a38euk"/>
    <property type="match status" value="1"/>
</dbReference>